<protein>
    <submittedName>
        <fullName evidence="1">Plasmid replication initiator</fullName>
    </submittedName>
</protein>
<keyword evidence="2" id="KW-1185">Reference proteome</keyword>
<dbReference type="Proteomes" id="UP000241899">
    <property type="component" value="Unassembled WGS sequence"/>
</dbReference>
<evidence type="ECO:0000313" key="2">
    <source>
        <dbReference type="Proteomes" id="UP000241899"/>
    </source>
</evidence>
<reference evidence="1 2" key="1">
    <citation type="submission" date="2018-03" db="EMBL/GenBank/DDBJ databases">
        <title>Rhodobacter veldkampii.</title>
        <authorList>
            <person name="Meyer T.E."/>
            <person name="Miller S."/>
            <person name="Lodha T."/>
            <person name="Gandham S."/>
            <person name="Chintalapati S."/>
            <person name="Chintalapati V.R."/>
        </authorList>
    </citation>
    <scope>NUCLEOTIDE SEQUENCE [LARGE SCALE GENOMIC DNA]</scope>
    <source>
        <strain evidence="1 2">DSM 11550</strain>
    </source>
</reference>
<dbReference type="Pfam" id="PF10134">
    <property type="entry name" value="RPA"/>
    <property type="match status" value="1"/>
</dbReference>
<proteinExistence type="predicted"/>
<dbReference type="EMBL" id="PZKF01000039">
    <property type="protein sequence ID" value="PTE16192.1"/>
    <property type="molecule type" value="Genomic_DNA"/>
</dbReference>
<comment type="caution">
    <text evidence="1">The sequence shown here is derived from an EMBL/GenBank/DDBJ whole genome shotgun (WGS) entry which is preliminary data.</text>
</comment>
<name>A0A2T4JE44_9RHOB</name>
<dbReference type="OrthoDB" id="581589at2"/>
<organism evidence="1 2">
    <name type="scientific">Phaeovulum veldkampii DSM 11550</name>
    <dbReference type="NCBI Taxonomy" id="1185920"/>
    <lineage>
        <taxon>Bacteria</taxon>
        <taxon>Pseudomonadati</taxon>
        <taxon>Pseudomonadota</taxon>
        <taxon>Alphaproteobacteria</taxon>
        <taxon>Rhodobacterales</taxon>
        <taxon>Paracoccaceae</taxon>
        <taxon>Phaeovulum</taxon>
    </lineage>
</organism>
<dbReference type="InterPro" id="IPR018777">
    <property type="entry name" value="Replication_initiator_prot_A"/>
</dbReference>
<gene>
    <name evidence="1" type="ORF">C5F46_13370</name>
</gene>
<dbReference type="RefSeq" id="WP_107325845.1">
    <property type="nucleotide sequence ID" value="NZ_PZKF01000039.1"/>
</dbReference>
<accession>A0A2T4JE44</accession>
<evidence type="ECO:0000313" key="1">
    <source>
        <dbReference type="EMBL" id="PTE16192.1"/>
    </source>
</evidence>
<sequence>MSDQLKPVRHPQGDLFVCDITDVILKDDLASMEHPFYSLSKKPDREPKRYEYKGKWIEFRPSFKGMPTIYDKDLIIYAISQLIAGMRDGRPLSKRVQIDPYAFLVFTQRGVGGRDYDALVDSLDRIDGTRFRTNILFEGTRTDKWMGLIDGATMQTDARTDKIKLLELDLSDMVISSVQEMKVLTLHRDYFRLSRPIERRVYEIARKSVGQNESWMFKMSTLHHKSGSKGSIREFRRQIKPIVEGDYLPDYMISYDDDADTVTFINRNTMPRDTDVIEHDAQSIINRVSPDALHEARSIAIGWDIYFVIQRFGVWWVNIGKPVTHNPDALFLKFCRTWQEKKGRPS</sequence>
<dbReference type="AlphaFoldDB" id="A0A2T4JE44"/>